<gene>
    <name evidence="2" type="ORF">RN51_02643</name>
</gene>
<dbReference type="AlphaFoldDB" id="A0A0F0KME7"/>
<dbReference type="Gene3D" id="3.10.180.10">
    <property type="entry name" value="2,3-Dihydroxybiphenyl 1,2-Dioxygenase, domain 1"/>
    <property type="match status" value="1"/>
</dbReference>
<dbReference type="CDD" id="cd06587">
    <property type="entry name" value="VOC"/>
    <property type="match status" value="1"/>
</dbReference>
<evidence type="ECO:0000259" key="1">
    <source>
        <dbReference type="PROSITE" id="PS51819"/>
    </source>
</evidence>
<name>A0A0F0KME7_9MICO</name>
<organism evidence="2 3">
    <name type="scientific">Microbacterium oxydans</name>
    <dbReference type="NCBI Taxonomy" id="82380"/>
    <lineage>
        <taxon>Bacteria</taxon>
        <taxon>Bacillati</taxon>
        <taxon>Actinomycetota</taxon>
        <taxon>Actinomycetes</taxon>
        <taxon>Micrococcales</taxon>
        <taxon>Microbacteriaceae</taxon>
        <taxon>Microbacterium</taxon>
    </lineage>
</organism>
<protein>
    <submittedName>
        <fullName evidence="2">Glyoxalase-like domain protein</fullName>
    </submittedName>
</protein>
<dbReference type="SUPFAM" id="SSF54593">
    <property type="entry name" value="Glyoxalase/Bleomycin resistance protein/Dihydroxybiphenyl dioxygenase"/>
    <property type="match status" value="1"/>
</dbReference>
<dbReference type="InterPro" id="IPR037523">
    <property type="entry name" value="VOC_core"/>
</dbReference>
<evidence type="ECO:0000313" key="3">
    <source>
        <dbReference type="Proteomes" id="UP000033725"/>
    </source>
</evidence>
<dbReference type="InterPro" id="IPR004360">
    <property type="entry name" value="Glyas_Fos-R_dOase_dom"/>
</dbReference>
<evidence type="ECO:0000313" key="2">
    <source>
        <dbReference type="EMBL" id="KJL20426.1"/>
    </source>
</evidence>
<dbReference type="InterPro" id="IPR029068">
    <property type="entry name" value="Glyas_Bleomycin-R_OHBP_Dase"/>
</dbReference>
<dbReference type="Pfam" id="PF00903">
    <property type="entry name" value="Glyoxalase"/>
    <property type="match status" value="1"/>
</dbReference>
<proteinExistence type="predicted"/>
<comment type="caution">
    <text evidence="2">The sequence shown here is derived from an EMBL/GenBank/DDBJ whole genome shotgun (WGS) entry which is preliminary data.</text>
</comment>
<accession>A0A0F0KME7</accession>
<dbReference type="OrthoDB" id="485032at2"/>
<dbReference type="PATRIC" id="fig|82380.10.peg.2655"/>
<dbReference type="EMBL" id="JYIV01000028">
    <property type="protein sequence ID" value="KJL20426.1"/>
    <property type="molecule type" value="Genomic_DNA"/>
</dbReference>
<dbReference type="PROSITE" id="PS51819">
    <property type="entry name" value="VOC"/>
    <property type="match status" value="1"/>
</dbReference>
<sequence>MASLVTALDHLQLSVARLDEAVAWYTDVLGFRLLTNYGAYAMLRLEPGLDVMLWEAVDHTPVQVAVDGETKPIFFLKTESFDQLAARLEQEQVRVAGIEDLGFARFLKFYDPSDNFLGAIEFAQDPSAA</sequence>
<reference evidence="2 3" key="1">
    <citation type="submission" date="2015-02" db="EMBL/GenBank/DDBJ databases">
        <title>Draft genome sequences of ten Microbacterium spp. with emphasis on heavy metal contaminated environments.</title>
        <authorList>
            <person name="Corretto E."/>
        </authorList>
    </citation>
    <scope>NUCLEOTIDE SEQUENCE [LARGE SCALE GENOMIC DNA]</scope>
    <source>
        <strain evidence="2 3">BEL163</strain>
    </source>
</reference>
<dbReference type="Proteomes" id="UP000033725">
    <property type="component" value="Unassembled WGS sequence"/>
</dbReference>
<dbReference type="RefSeq" id="WP_045264500.1">
    <property type="nucleotide sequence ID" value="NZ_JYIV01000028.1"/>
</dbReference>
<feature type="domain" description="VOC" evidence="1">
    <location>
        <begin position="7"/>
        <end position="122"/>
    </location>
</feature>